<gene>
    <name evidence="3" type="ORF">chiPu_0004989</name>
</gene>
<dbReference type="Pfam" id="PF25126">
    <property type="entry name" value="DUF7818"/>
    <property type="match status" value="1"/>
</dbReference>
<dbReference type="PANTHER" id="PTHR13308">
    <property type="entry name" value="NEDD4-BINDING PROTEIN 2-LIKE 1"/>
    <property type="match status" value="1"/>
</dbReference>
<protein>
    <recommendedName>
        <fullName evidence="2">DUF7818 domain-containing protein</fullName>
    </recommendedName>
</protein>
<dbReference type="OrthoDB" id="3231855at2759"/>
<dbReference type="InterPro" id="IPR027417">
    <property type="entry name" value="P-loop_NTPase"/>
</dbReference>
<accession>A0A401S847</accession>
<dbReference type="GO" id="GO:0000122">
    <property type="term" value="P:negative regulation of transcription by RNA polymerase II"/>
    <property type="evidence" value="ECO:0007669"/>
    <property type="project" value="TreeGrafter"/>
</dbReference>
<dbReference type="EMBL" id="BEZZ01000129">
    <property type="protein sequence ID" value="GCC26572.1"/>
    <property type="molecule type" value="Genomic_DNA"/>
</dbReference>
<dbReference type="GO" id="GO:0003714">
    <property type="term" value="F:transcription corepressor activity"/>
    <property type="evidence" value="ECO:0007669"/>
    <property type="project" value="TreeGrafter"/>
</dbReference>
<reference evidence="3 4" key="1">
    <citation type="journal article" date="2018" name="Nat. Ecol. Evol.">
        <title>Shark genomes provide insights into elasmobranch evolution and the origin of vertebrates.</title>
        <authorList>
            <person name="Hara Y"/>
            <person name="Yamaguchi K"/>
            <person name="Onimaru K"/>
            <person name="Kadota M"/>
            <person name="Koyanagi M"/>
            <person name="Keeley SD"/>
            <person name="Tatsumi K"/>
            <person name="Tanaka K"/>
            <person name="Motone F"/>
            <person name="Kageyama Y"/>
            <person name="Nozu R"/>
            <person name="Adachi N"/>
            <person name="Nishimura O"/>
            <person name="Nakagawa R"/>
            <person name="Tanegashima C"/>
            <person name="Kiyatake I"/>
            <person name="Matsumoto R"/>
            <person name="Murakumo K"/>
            <person name="Nishida K"/>
            <person name="Terakita A"/>
            <person name="Kuratani S"/>
            <person name="Sato K"/>
            <person name="Hyodo S Kuraku.S."/>
        </authorList>
    </citation>
    <scope>NUCLEOTIDE SEQUENCE [LARGE SCALE GENOMIC DNA]</scope>
</reference>
<feature type="region of interest" description="Disordered" evidence="1">
    <location>
        <begin position="516"/>
        <end position="553"/>
    </location>
</feature>
<dbReference type="InterPro" id="IPR056720">
    <property type="entry name" value="DUF7818"/>
</dbReference>
<evidence type="ECO:0000313" key="3">
    <source>
        <dbReference type="EMBL" id="GCC26572.1"/>
    </source>
</evidence>
<proteinExistence type="predicted"/>
<dbReference type="InterPro" id="IPR026302">
    <property type="entry name" value="NEDD4-bd_p2"/>
</dbReference>
<feature type="compositionally biased region" description="Basic residues" evidence="1">
    <location>
        <begin position="539"/>
        <end position="550"/>
    </location>
</feature>
<dbReference type="PANTHER" id="PTHR13308:SF23">
    <property type="entry name" value="NEDD4-BINDING PROTEIN 2-LIKE 2"/>
    <property type="match status" value="1"/>
</dbReference>
<dbReference type="STRING" id="137246.A0A401S847"/>
<keyword evidence="4" id="KW-1185">Reference proteome</keyword>
<evidence type="ECO:0000256" key="1">
    <source>
        <dbReference type="SAM" id="MobiDB-lite"/>
    </source>
</evidence>
<dbReference type="Proteomes" id="UP000287033">
    <property type="component" value="Unassembled WGS sequence"/>
</dbReference>
<evidence type="ECO:0000259" key="2">
    <source>
        <dbReference type="Pfam" id="PF25126"/>
    </source>
</evidence>
<evidence type="ECO:0000313" key="4">
    <source>
        <dbReference type="Proteomes" id="UP000287033"/>
    </source>
</evidence>
<dbReference type="Gene3D" id="3.40.50.300">
    <property type="entry name" value="P-loop containing nucleotide triphosphate hydrolases"/>
    <property type="match status" value="1"/>
</dbReference>
<dbReference type="GO" id="GO:0005634">
    <property type="term" value="C:nucleus"/>
    <property type="evidence" value="ECO:0007669"/>
    <property type="project" value="TreeGrafter"/>
</dbReference>
<sequence>MNVLLNSLGHLLKRYESAPIYEVKKKMSNAETSAGPSELEGEMSGPCSKRRKTESVAEEGECDSTELPEKEKTNGAEKQNESEFCAPHPNSSSQHENIAIESSVLKFKEDNGHPNKNDIIVPENNAELENELSLFYKELEKIENETDLLVSECVDDLVSSEKCQGNTTVDKRDRNKTGKTCKKATNGKHKTQDVCDPCTGRPQIPTTEHLGNADWNKILSPARPQWNQPQAFIGPQEQPLPRFGIPLDCQRYSGPSQELMPFPNNKPPLSNSYSSVCNNTVPLQAGNECCSNWAFPNGNNRMQPGQNYFHDYCPRENVEHQSNVLGLGIYHLCQQHQKTEPQLKPGIEDKVLIFMRGPPGCGKSTLSRLLLAQSPNGVALSTDDYFCQNGVYCFDPNYLGEAHEWNQNRAKQSMDEGRSPIIIDNTNIQAWEMKPYAQMAVERCYSLSFREPETWWKFNVVELEKRNKHRVPREKIIQMMERFEYPISSEIVLNAVEPSRNNKVLLDLLPHCRQRQKKIKKKPKVHTPVNNCTRGETQKKKKHRRHRKVKSCQNKMSEMKTEIHWCTGYWEQHATKHEDDLSNEEHSESENLHATDLITVMRVSQDRIGAQVEKILNCKPFKYEQVVKGHFKMTNVLPEPSFDLYINLLESFEDSFDLENVLSLPNICWEANCTAMELKCCIYKSEKAHFGSIHHPFEFGSLLKKASLEYIQDNMKKKHYLSQFKQYGALTCNPCVECEPSEKSRQTVDQEFVKFSEKCPFLELQLSLEFALQLVELFGSPGIDPDFLCAEDCKVYLDKQATKMIHSQWKKSLEASLQFFFVFKVMPSYDIADIYIFTLCKK</sequence>
<organism evidence="3 4">
    <name type="scientific">Chiloscyllium punctatum</name>
    <name type="common">Brownbanded bambooshark</name>
    <name type="synonym">Hemiscyllium punctatum</name>
    <dbReference type="NCBI Taxonomy" id="137246"/>
    <lineage>
        <taxon>Eukaryota</taxon>
        <taxon>Metazoa</taxon>
        <taxon>Chordata</taxon>
        <taxon>Craniata</taxon>
        <taxon>Vertebrata</taxon>
        <taxon>Chondrichthyes</taxon>
        <taxon>Elasmobranchii</taxon>
        <taxon>Galeomorphii</taxon>
        <taxon>Galeoidea</taxon>
        <taxon>Orectolobiformes</taxon>
        <taxon>Hemiscylliidae</taxon>
        <taxon>Chiloscyllium</taxon>
    </lineage>
</organism>
<comment type="caution">
    <text evidence="3">The sequence shown here is derived from an EMBL/GenBank/DDBJ whole genome shotgun (WGS) entry which is preliminary data.</text>
</comment>
<feature type="compositionally biased region" description="Basic residues" evidence="1">
    <location>
        <begin position="516"/>
        <end position="525"/>
    </location>
</feature>
<feature type="compositionally biased region" description="Acidic residues" evidence="1">
    <location>
        <begin position="56"/>
        <end position="66"/>
    </location>
</feature>
<feature type="region of interest" description="Disordered" evidence="1">
    <location>
        <begin position="27"/>
        <end position="95"/>
    </location>
</feature>
<dbReference type="Pfam" id="PF13671">
    <property type="entry name" value="AAA_33"/>
    <property type="match status" value="1"/>
</dbReference>
<dbReference type="SUPFAM" id="SSF52540">
    <property type="entry name" value="P-loop containing nucleoside triphosphate hydrolases"/>
    <property type="match status" value="1"/>
</dbReference>
<feature type="domain" description="DUF7818" evidence="2">
    <location>
        <begin position="761"/>
        <end position="798"/>
    </location>
</feature>
<dbReference type="AlphaFoldDB" id="A0A401S847"/>
<feature type="compositionally biased region" description="Basic and acidic residues" evidence="1">
    <location>
        <begin position="67"/>
        <end position="81"/>
    </location>
</feature>
<name>A0A401S847_CHIPU</name>